<dbReference type="Gene3D" id="3.30.310.50">
    <property type="entry name" value="Alpha-D-phosphohexomutase, C-terminal domain"/>
    <property type="match status" value="1"/>
</dbReference>
<protein>
    <submittedName>
        <fullName evidence="2">LAMI_0H00804g1_1</fullName>
    </submittedName>
</protein>
<dbReference type="InterPro" id="IPR015419">
    <property type="entry name" value="CTAG/Pcc1"/>
</dbReference>
<dbReference type="GO" id="GO:0000408">
    <property type="term" value="C:EKC/KEOPS complex"/>
    <property type="evidence" value="ECO:0007669"/>
    <property type="project" value="TreeGrafter"/>
</dbReference>
<keyword evidence="3" id="KW-1185">Reference proteome</keyword>
<evidence type="ECO:0000313" key="2">
    <source>
        <dbReference type="EMBL" id="SCV02582.1"/>
    </source>
</evidence>
<dbReference type="PANTHER" id="PTHR31283:SF5">
    <property type="entry name" value="EKC_KEOPS COMPLEX SUBUNIT LAGE3"/>
    <property type="match status" value="1"/>
</dbReference>
<gene>
    <name evidence="2" type="ORF">LAMI_0H00804G</name>
</gene>
<evidence type="ECO:0000313" key="3">
    <source>
        <dbReference type="Proteomes" id="UP000191024"/>
    </source>
</evidence>
<dbReference type="Pfam" id="PF09341">
    <property type="entry name" value="Pcc1"/>
    <property type="match status" value="1"/>
</dbReference>
<dbReference type="OrthoDB" id="10025739at2759"/>
<dbReference type="Proteomes" id="UP000191024">
    <property type="component" value="Chromosome H"/>
</dbReference>
<dbReference type="GO" id="GO:0070525">
    <property type="term" value="P:tRNA threonylcarbamoyladenosine metabolic process"/>
    <property type="evidence" value="ECO:0007669"/>
    <property type="project" value="TreeGrafter"/>
</dbReference>
<sequence length="88" mass="9842">MKSSHRPELSHTLSLNIPFENERQAEIAVNALSPDPILKPQDFHIIYTKNASDLSILFSAVDDRVLRVGVSSIIESVKTVIETIDELQ</sequence>
<proteinExistence type="inferred from homology"/>
<name>A0A1G4KDI8_9SACH</name>
<evidence type="ECO:0000256" key="1">
    <source>
        <dbReference type="ARBA" id="ARBA00007073"/>
    </source>
</evidence>
<dbReference type="AlphaFoldDB" id="A0A1G4KDI8"/>
<organism evidence="2 3">
    <name type="scientific">Lachancea mirantina</name>
    <dbReference type="NCBI Taxonomy" id="1230905"/>
    <lineage>
        <taxon>Eukaryota</taxon>
        <taxon>Fungi</taxon>
        <taxon>Dikarya</taxon>
        <taxon>Ascomycota</taxon>
        <taxon>Saccharomycotina</taxon>
        <taxon>Saccharomycetes</taxon>
        <taxon>Saccharomycetales</taxon>
        <taxon>Saccharomycetaceae</taxon>
        <taxon>Lachancea</taxon>
    </lineage>
</organism>
<comment type="similarity">
    <text evidence="1">Belongs to the CTAG/PCC1 family.</text>
</comment>
<accession>A0A1G4KDI8</accession>
<reference evidence="3" key="1">
    <citation type="submission" date="2016-03" db="EMBL/GenBank/DDBJ databases">
        <authorList>
            <person name="Devillers H."/>
        </authorList>
    </citation>
    <scope>NUCLEOTIDE SEQUENCE [LARGE SCALE GENOMIC DNA]</scope>
</reference>
<dbReference type="EMBL" id="LT598468">
    <property type="protein sequence ID" value="SCV02582.1"/>
    <property type="molecule type" value="Genomic_DNA"/>
</dbReference>
<dbReference type="PANTHER" id="PTHR31283">
    <property type="entry name" value="EKC/KEOPS COMPLEX SUBUNIT PCC1 FAMILY MEMBER"/>
    <property type="match status" value="1"/>
</dbReference>